<feature type="compositionally biased region" description="Acidic residues" evidence="1">
    <location>
        <begin position="1085"/>
        <end position="1099"/>
    </location>
</feature>
<dbReference type="EMBL" id="LK052942">
    <property type="protein sequence ID" value="CDR42713.1"/>
    <property type="molecule type" value="Genomic_DNA"/>
</dbReference>
<feature type="region of interest" description="Disordered" evidence="1">
    <location>
        <begin position="748"/>
        <end position="772"/>
    </location>
</feature>
<organism evidence="3">
    <name type="scientific">Rhodotorula toruloides</name>
    <name type="common">Yeast</name>
    <name type="synonym">Rhodosporidium toruloides</name>
    <dbReference type="NCBI Taxonomy" id="5286"/>
    <lineage>
        <taxon>Eukaryota</taxon>
        <taxon>Fungi</taxon>
        <taxon>Dikarya</taxon>
        <taxon>Basidiomycota</taxon>
        <taxon>Pucciniomycotina</taxon>
        <taxon>Microbotryomycetes</taxon>
        <taxon>Sporidiobolales</taxon>
        <taxon>Sporidiobolaceae</taxon>
        <taxon>Rhodotorula</taxon>
    </lineage>
</organism>
<feature type="compositionally biased region" description="Pro residues" evidence="1">
    <location>
        <begin position="99"/>
        <end position="111"/>
    </location>
</feature>
<dbReference type="AlphaFoldDB" id="A0A061AYH5"/>
<feature type="signal peptide" evidence="2">
    <location>
        <begin position="1"/>
        <end position="24"/>
    </location>
</feature>
<feature type="region of interest" description="Disordered" evidence="1">
    <location>
        <begin position="1069"/>
        <end position="1113"/>
    </location>
</feature>
<feature type="compositionally biased region" description="Low complexity" evidence="1">
    <location>
        <begin position="748"/>
        <end position="760"/>
    </location>
</feature>
<proteinExistence type="predicted"/>
<feature type="compositionally biased region" description="Polar residues" evidence="1">
    <location>
        <begin position="1011"/>
        <end position="1020"/>
    </location>
</feature>
<feature type="compositionally biased region" description="Low complexity" evidence="1">
    <location>
        <begin position="112"/>
        <end position="134"/>
    </location>
</feature>
<feature type="compositionally biased region" description="Low complexity" evidence="1">
    <location>
        <begin position="199"/>
        <end position="289"/>
    </location>
</feature>
<feature type="compositionally biased region" description="Low complexity" evidence="1">
    <location>
        <begin position="50"/>
        <end position="98"/>
    </location>
</feature>
<feature type="region of interest" description="Disordered" evidence="1">
    <location>
        <begin position="1003"/>
        <end position="1043"/>
    </location>
</feature>
<feature type="compositionally biased region" description="Basic and acidic residues" evidence="1">
    <location>
        <begin position="1070"/>
        <end position="1084"/>
    </location>
</feature>
<feature type="region of interest" description="Disordered" evidence="1">
    <location>
        <begin position="27"/>
        <end position="146"/>
    </location>
</feature>
<evidence type="ECO:0000256" key="1">
    <source>
        <dbReference type="SAM" id="MobiDB-lite"/>
    </source>
</evidence>
<feature type="region of interest" description="Disordered" evidence="1">
    <location>
        <begin position="195"/>
        <end position="335"/>
    </location>
</feature>
<feature type="chain" id="PRO_5001594295" evidence="2">
    <location>
        <begin position="25"/>
        <end position="1113"/>
    </location>
</feature>
<evidence type="ECO:0000313" key="3">
    <source>
        <dbReference type="EMBL" id="CDR42713.1"/>
    </source>
</evidence>
<evidence type="ECO:0000256" key="2">
    <source>
        <dbReference type="SAM" id="SignalP"/>
    </source>
</evidence>
<accession>A0A061AYH5</accession>
<gene>
    <name evidence="3" type="ORF">RHTO0S_07e03202g</name>
</gene>
<protein>
    <submittedName>
        <fullName evidence="3">RHTO0S07e03202g1_1</fullName>
    </submittedName>
</protein>
<feature type="compositionally biased region" description="Acidic residues" evidence="1">
    <location>
        <begin position="324"/>
        <end position="335"/>
    </location>
</feature>
<keyword evidence="2" id="KW-0732">Signal</keyword>
<feature type="compositionally biased region" description="Acidic residues" evidence="1">
    <location>
        <begin position="1028"/>
        <end position="1043"/>
    </location>
</feature>
<name>A0A061AYH5_RHOTO</name>
<reference evidence="3" key="1">
    <citation type="journal article" date="2014" name="Genome Announc.">
        <title>Draft genome sequence of Rhodosporidium toruloides CECT1137, an oleaginous yeast of biotechnological interest.</title>
        <authorList>
            <person name="Morin N."/>
            <person name="Calcas X."/>
            <person name="Devillers H."/>
            <person name="Durrens P."/>
            <person name="Sherman D.J."/>
            <person name="Nicaud J.-M."/>
            <person name="Neuveglise C."/>
        </authorList>
    </citation>
    <scope>NUCLEOTIDE SEQUENCE</scope>
    <source>
        <strain evidence="3">CECT1137</strain>
    </source>
</reference>
<sequence>MPSSPLPLFSLFLLLLSLSLPVHSLPSATPPQTMSSSDDKRRLPGAPRQLDASSSADSSTTTPAPAPAPLSTLSTTTSPALAPASSRSPSTTASTRNPVPLPLPAPAPTTQPTPRLALPAPASSSATPSGIAAAKAGSPDEAPKKQALDDWYGKAAPSTAVKAPGAAGFEGWKRKKAGPKPVQKQNLHSFFSQTVSNLQPAQSPSPAASSSSTPTATPATARPTSQTALASFSFTAPSTSKSSPPKSHASPTASNTATSAPSPSTSDKSTAPDANSSASRSTSSRVTVVAKRKNESSGVQAVRTVAVEGRTASKGKGKAKQEDGESDDEEKEDEVQQVLRWGRSTDRWKEQHDLKKLFLAADADGSPDAFYSFWDGSIGEFASWEPSRTMTSFDTYVSSPKDALPTLEASGTGKSLLKRLESEANIFPNLHGEHLKQKYLESVTPFFELAHRLSNTKAQAPRWHPLTHLFGASDASLKAFLDLYFAWKAPLGDELILAQLHLAHDRRPPSSLLKKLLISSGDSRVAAFGIYFFLGEAIPPHLLAVNTLLRSIWPPESRLAEVTTLRALAQTKAGDPARDWLVSNRRGTDDKVAEYDQLKMKYEAGEIQSDLFDYYGLSLSCTELRPGEAGIFHRNYMELRCDHFGDTRVMQPFSAFTRPASAERGLDISDRVVAFPSLIVPPDTPLSPALFTAVVVHAEAGEIFAFSSAPYARPEVQELLTAQPDLTHRILLLRPSLAAQIAPPTSLTSVPSSPFVSTNSQIGGKHLGSKADTPEDAVIERMHRASETQRKAAADTLKKTGVPRGGGLLKYQALQTEQDKADNLAKRLATIRAREHFHTLLRAPLDKMLAGTLIRPIKPTGTSTPFLTYRVAKSPNDTTKKEQRITVSSNPLKEWGADGHYGVSVTVRRESVPDSYDSISFHRVDGEGDSATVGEVIKTFKGKGGLGFGELAYSRLFGILHAHVDYEDSLSAIQRAKREMLVESRRRSTVLYKQRLATGTVLRYAGPSAPDDSTSNQGPNSGDKADEREVDETDEVNFDEAGEEAAIDAVFAQALREAGLEGDDFNDIIKNLEKGQSDETRDTDPATDAEVDDEVSGDGEDSRGAGGEEDMTV</sequence>